<organism evidence="1 2">
    <name type="scientific">Candidatus Desulfosporosinus infrequens</name>
    <dbReference type="NCBI Taxonomy" id="2043169"/>
    <lineage>
        <taxon>Bacteria</taxon>
        <taxon>Bacillati</taxon>
        <taxon>Bacillota</taxon>
        <taxon>Clostridia</taxon>
        <taxon>Eubacteriales</taxon>
        <taxon>Desulfitobacteriaceae</taxon>
        <taxon>Desulfosporosinus</taxon>
    </lineage>
</organism>
<dbReference type="Proteomes" id="UP000238916">
    <property type="component" value="Unassembled WGS sequence"/>
</dbReference>
<accession>A0A2U3K2F9</accession>
<gene>
    <name evidence="1" type="ORF">SBF1_1260020</name>
</gene>
<evidence type="ECO:0000313" key="2">
    <source>
        <dbReference type="Proteomes" id="UP000238916"/>
    </source>
</evidence>
<evidence type="ECO:0000313" key="1">
    <source>
        <dbReference type="EMBL" id="SPF33851.1"/>
    </source>
</evidence>
<protein>
    <recommendedName>
        <fullName evidence="3">Arsenical resistance operon trans-acting repressor ArsD</fullName>
    </recommendedName>
</protein>
<dbReference type="OrthoDB" id="1936700at2"/>
<evidence type="ECO:0008006" key="3">
    <source>
        <dbReference type="Google" id="ProtNLM"/>
    </source>
</evidence>
<dbReference type="EMBL" id="OMOF01000031">
    <property type="protein sequence ID" value="SPF33851.1"/>
    <property type="molecule type" value="Genomic_DNA"/>
</dbReference>
<sequence>MFEIAVFGIRDELPPSKCSCGGTCGGSTSNKTMGEMYEELERFLVQSDLGTVVQLQFLDVLDDDLSGHDAAHVMFKNGIALPLVAVKGIVLFSGGINTTMVYDEIKKAMG</sequence>
<dbReference type="AlphaFoldDB" id="A0A2U3K2F9"/>
<name>A0A2U3K2F9_9FIRM</name>
<proteinExistence type="predicted"/>
<reference evidence="2" key="1">
    <citation type="submission" date="2018-02" db="EMBL/GenBank/DDBJ databases">
        <authorList>
            <person name="Hausmann B."/>
        </authorList>
    </citation>
    <scope>NUCLEOTIDE SEQUENCE [LARGE SCALE GENOMIC DNA]</scope>
    <source>
        <strain evidence="2">Peat soil MAG SbF1</strain>
    </source>
</reference>